<accession>A0ACC1T8L7</accession>
<gene>
    <name evidence="1" type="ORF">NM688_g2352</name>
</gene>
<comment type="caution">
    <text evidence="1">The sequence shown here is derived from an EMBL/GenBank/DDBJ whole genome shotgun (WGS) entry which is preliminary data.</text>
</comment>
<dbReference type="EMBL" id="JANHOG010000294">
    <property type="protein sequence ID" value="KAJ3555843.1"/>
    <property type="molecule type" value="Genomic_DNA"/>
</dbReference>
<name>A0ACC1T8L7_9APHY</name>
<evidence type="ECO:0000313" key="1">
    <source>
        <dbReference type="EMBL" id="KAJ3555843.1"/>
    </source>
</evidence>
<evidence type="ECO:0000313" key="2">
    <source>
        <dbReference type="Proteomes" id="UP001148662"/>
    </source>
</evidence>
<dbReference type="Proteomes" id="UP001148662">
    <property type="component" value="Unassembled WGS sequence"/>
</dbReference>
<keyword evidence="2" id="KW-1185">Reference proteome</keyword>
<proteinExistence type="predicted"/>
<organism evidence="1 2">
    <name type="scientific">Phlebia brevispora</name>
    <dbReference type="NCBI Taxonomy" id="194682"/>
    <lineage>
        <taxon>Eukaryota</taxon>
        <taxon>Fungi</taxon>
        <taxon>Dikarya</taxon>
        <taxon>Basidiomycota</taxon>
        <taxon>Agaricomycotina</taxon>
        <taxon>Agaricomycetes</taxon>
        <taxon>Polyporales</taxon>
        <taxon>Meruliaceae</taxon>
        <taxon>Phlebia</taxon>
    </lineage>
</organism>
<reference evidence="1" key="1">
    <citation type="submission" date="2022-07" db="EMBL/GenBank/DDBJ databases">
        <title>Genome Sequence of Phlebia brevispora.</title>
        <authorList>
            <person name="Buettner E."/>
        </authorList>
    </citation>
    <scope>NUCLEOTIDE SEQUENCE</scope>
    <source>
        <strain evidence="1">MPL23</strain>
    </source>
</reference>
<sequence>MNLCQSSSWEVRMSTSRGVPYFYDHQTQQSVWEPPAGFTQEQIASLPGASKYLSADVRAAGRRRVILYELLYVDLTIRKQAKITRSKEEAIEILRGYQREINGDPEKFKQLASVHSDCSSAKNQGDLGSFGRGQMQKPFEDTAFALKVGEMSDIISTDSGVHLILRTA</sequence>
<protein>
    <submittedName>
        <fullName evidence="1">Uncharacterized protein</fullName>
    </submittedName>
</protein>